<reference evidence="1" key="1">
    <citation type="journal article" date="2014" name="Front. Microbiol.">
        <title>High frequency of phylogenetically diverse reductive dehalogenase-homologous genes in deep subseafloor sedimentary metagenomes.</title>
        <authorList>
            <person name="Kawai M."/>
            <person name="Futagami T."/>
            <person name="Toyoda A."/>
            <person name="Takaki Y."/>
            <person name="Nishi S."/>
            <person name="Hori S."/>
            <person name="Arai W."/>
            <person name="Tsubouchi T."/>
            <person name="Morono Y."/>
            <person name="Uchiyama I."/>
            <person name="Ito T."/>
            <person name="Fujiyama A."/>
            <person name="Inagaki F."/>
            <person name="Takami H."/>
        </authorList>
    </citation>
    <scope>NUCLEOTIDE SEQUENCE</scope>
    <source>
        <strain evidence="1">Expedition CK06-06</strain>
    </source>
</reference>
<dbReference type="AlphaFoldDB" id="X1KDG7"/>
<protein>
    <submittedName>
        <fullName evidence="1">Uncharacterized protein</fullName>
    </submittedName>
</protein>
<organism evidence="1">
    <name type="scientific">marine sediment metagenome</name>
    <dbReference type="NCBI Taxonomy" id="412755"/>
    <lineage>
        <taxon>unclassified sequences</taxon>
        <taxon>metagenomes</taxon>
        <taxon>ecological metagenomes</taxon>
    </lineage>
</organism>
<gene>
    <name evidence="1" type="ORF">S03H2_65658</name>
</gene>
<name>X1KDG7_9ZZZZ</name>
<accession>X1KDG7</accession>
<feature type="non-terminal residue" evidence="1">
    <location>
        <position position="1"/>
    </location>
</feature>
<dbReference type="EMBL" id="BARU01042778">
    <property type="protein sequence ID" value="GAH88234.1"/>
    <property type="molecule type" value="Genomic_DNA"/>
</dbReference>
<comment type="caution">
    <text evidence="1">The sequence shown here is derived from an EMBL/GenBank/DDBJ whole genome shotgun (WGS) entry which is preliminary data.</text>
</comment>
<proteinExistence type="predicted"/>
<sequence length="193" mass="22242">NEQDKAAEEELRMGLDSVVNVGTLEHSFHPDTKYSEWIEKADGNKYFYRKLETPAGPLTQKVIQRNDWPPEDFFPIFDDYIIPRAKKVFLNAEKDLDKLKYLLGPFSRENIEKLKNRAAEAKKIADKHGLLQIAGEMSRNLFNEGNYSLISGADMMSWLSGFEDIMTLSLTKPEIIKEYNPGHYNQLHQAFSP</sequence>
<evidence type="ECO:0000313" key="1">
    <source>
        <dbReference type="EMBL" id="GAH88234.1"/>
    </source>
</evidence>